<dbReference type="Gene3D" id="1.10.10.60">
    <property type="entry name" value="Homeodomain-like"/>
    <property type="match status" value="1"/>
</dbReference>
<accession>A0A146KEQ8</accession>
<dbReference type="Pfam" id="PF00249">
    <property type="entry name" value="Myb_DNA-binding"/>
    <property type="match status" value="1"/>
</dbReference>
<evidence type="ECO:0000313" key="2">
    <source>
        <dbReference type="EMBL" id="JAP94145.1"/>
    </source>
</evidence>
<organism evidence="2">
    <name type="scientific">Trepomonas sp. PC1</name>
    <dbReference type="NCBI Taxonomy" id="1076344"/>
    <lineage>
        <taxon>Eukaryota</taxon>
        <taxon>Metamonada</taxon>
        <taxon>Diplomonadida</taxon>
        <taxon>Hexamitidae</taxon>
        <taxon>Hexamitinae</taxon>
        <taxon>Trepomonas</taxon>
    </lineage>
</organism>
<keyword evidence="2" id="KW-0238">DNA-binding</keyword>
<proteinExistence type="predicted"/>
<feature type="domain" description="Myb-like" evidence="1">
    <location>
        <begin position="9"/>
        <end position="50"/>
    </location>
</feature>
<name>A0A146KEQ8_9EUKA</name>
<gene>
    <name evidence="2" type="ORF">TPC1_13311</name>
</gene>
<dbReference type="EMBL" id="GDID01002461">
    <property type="protein sequence ID" value="JAP94145.1"/>
    <property type="molecule type" value="Transcribed_RNA"/>
</dbReference>
<dbReference type="InterPro" id="IPR009057">
    <property type="entry name" value="Homeodomain-like_sf"/>
</dbReference>
<sequence>MRQESVYHKWTQEELDLMAKGVHTYGHKWKAIQSRLLPHLQVQTIKNKYYAIQNKAEGAPNSASITTRKEQSVSSDIPNNFTYEEQEQIVAKLSELLGLI</sequence>
<dbReference type="SUPFAM" id="SSF46689">
    <property type="entry name" value="Homeodomain-like"/>
    <property type="match status" value="1"/>
</dbReference>
<reference evidence="2" key="1">
    <citation type="submission" date="2015-07" db="EMBL/GenBank/DDBJ databases">
        <title>Adaptation to a free-living lifestyle via gene acquisitions in the diplomonad Trepomonas sp. PC1.</title>
        <authorList>
            <person name="Xu F."/>
            <person name="Jerlstrom-Hultqvist J."/>
            <person name="Kolisko M."/>
            <person name="Simpson A.G.B."/>
            <person name="Roger A.J."/>
            <person name="Svard S.G."/>
            <person name="Andersson J.O."/>
        </authorList>
    </citation>
    <scope>NUCLEOTIDE SEQUENCE</scope>
    <source>
        <strain evidence="2">PC1</strain>
    </source>
</reference>
<dbReference type="GO" id="GO:0003677">
    <property type="term" value="F:DNA binding"/>
    <property type="evidence" value="ECO:0007669"/>
    <property type="project" value="UniProtKB-KW"/>
</dbReference>
<dbReference type="InterPro" id="IPR001005">
    <property type="entry name" value="SANT/Myb"/>
</dbReference>
<dbReference type="AlphaFoldDB" id="A0A146KEQ8"/>
<protein>
    <submittedName>
        <fullName evidence="2">Myb-like DNA-binding domain-containing protein</fullName>
    </submittedName>
</protein>
<evidence type="ECO:0000259" key="1">
    <source>
        <dbReference type="Pfam" id="PF00249"/>
    </source>
</evidence>